<comment type="caution">
    <text evidence="1">The sequence shown here is derived from an EMBL/GenBank/DDBJ whole genome shotgun (WGS) entry which is preliminary data.</text>
</comment>
<keyword evidence="2" id="KW-1185">Reference proteome</keyword>
<reference evidence="1" key="1">
    <citation type="submission" date="2019-11" db="EMBL/GenBank/DDBJ databases">
        <title>Nori genome reveals adaptations in red seaweeds to the harsh intertidal environment.</title>
        <authorList>
            <person name="Wang D."/>
            <person name="Mao Y."/>
        </authorList>
    </citation>
    <scope>NUCLEOTIDE SEQUENCE</scope>
    <source>
        <tissue evidence="1">Gametophyte</tissue>
    </source>
</reference>
<sequence length="175" mass="18220">MWWGEGRRGVRGDKRGVLAAAAVGAVWKGGWVFIDGAYAAEVTGVAREAAGAAANAAAPSLFRESAPSAADAPPLLAATDVCWPIGTADTDVVMPMIPPQRYSARSGGWAWRPVRKWGGRGSGAERLMTGTPFEAVSICGRMRQCNARGEGSMGRRILHGPQHGKTGVSDGGCEV</sequence>
<evidence type="ECO:0000313" key="1">
    <source>
        <dbReference type="EMBL" id="KAK1863027.1"/>
    </source>
</evidence>
<evidence type="ECO:0000313" key="2">
    <source>
        <dbReference type="Proteomes" id="UP000798662"/>
    </source>
</evidence>
<gene>
    <name evidence="1" type="ORF">I4F81_005592</name>
</gene>
<accession>A0ACC3BYP6</accession>
<organism evidence="1 2">
    <name type="scientific">Pyropia yezoensis</name>
    <name type="common">Susabi-nori</name>
    <name type="synonym">Porphyra yezoensis</name>
    <dbReference type="NCBI Taxonomy" id="2788"/>
    <lineage>
        <taxon>Eukaryota</taxon>
        <taxon>Rhodophyta</taxon>
        <taxon>Bangiophyceae</taxon>
        <taxon>Bangiales</taxon>
        <taxon>Bangiaceae</taxon>
        <taxon>Pyropia</taxon>
    </lineage>
</organism>
<name>A0ACC3BYP6_PYRYE</name>
<proteinExistence type="predicted"/>
<dbReference type="EMBL" id="CM020619">
    <property type="protein sequence ID" value="KAK1863027.1"/>
    <property type="molecule type" value="Genomic_DNA"/>
</dbReference>
<protein>
    <submittedName>
        <fullName evidence="1">Uncharacterized protein</fullName>
    </submittedName>
</protein>
<dbReference type="Proteomes" id="UP000798662">
    <property type="component" value="Chromosome 2"/>
</dbReference>